<feature type="transmembrane region" description="Helical" evidence="8">
    <location>
        <begin position="149"/>
        <end position="171"/>
    </location>
</feature>
<evidence type="ECO:0000313" key="10">
    <source>
        <dbReference type="EMBL" id="KAL3307956.1"/>
    </source>
</evidence>
<keyword evidence="5 8" id="KW-0472">Membrane</keyword>
<feature type="transmembrane region" description="Helical" evidence="8">
    <location>
        <begin position="79"/>
        <end position="104"/>
    </location>
</feature>
<feature type="transmembrane region" description="Helical" evidence="8">
    <location>
        <begin position="20"/>
        <end position="45"/>
    </location>
</feature>
<evidence type="ECO:0000256" key="1">
    <source>
        <dbReference type="ARBA" id="ARBA00004141"/>
    </source>
</evidence>
<dbReference type="GO" id="GO:0016020">
    <property type="term" value="C:membrane"/>
    <property type="evidence" value="ECO:0007669"/>
    <property type="project" value="UniProtKB-SubCell"/>
</dbReference>
<comment type="caution">
    <text evidence="10">The sequence shown here is derived from an EMBL/GenBank/DDBJ whole genome shotgun (WGS) entry which is preliminary data.</text>
</comment>
<name>A0ABD2PQF2_9PLAT</name>
<sequence length="371" mass="42429">MLVIAADRFRMIVYPLKKNISTVTASCICLSCLVLAAVIIFPSVYYAHPYRGPLNTTEQQFIRESCIERWPSLTYRMRYSIAIFLCFFLLPIIASGILYLLIALRIASRSVSRAALTNRVTVANLDSATVQDDNNNSNPRSNRRQYRTYRILIGIMTTYTVCMAPLMIYSLHLELGIVNLFNSLKYLNFLNHTNPQDYVETEVELSKVLSEKSRAVHLSLFTLSLVAACINPFLYGWMNEKARNLLSRDCCRLFSPNKIVLDNHELVPSYRMIGEQKITKSGSNGVREQIEKTQTLHKSTGNVYLGPSIIEAKVSLQQFSQFDYSLFHYLADALYLSHLSRLQRRIQTEPFFSRLLRSALGNPRRTHLGSN</sequence>
<evidence type="ECO:0000256" key="5">
    <source>
        <dbReference type="ARBA" id="ARBA00023136"/>
    </source>
</evidence>
<dbReference type="PANTHER" id="PTHR24238">
    <property type="entry name" value="G-PROTEIN COUPLED RECEPTOR"/>
    <property type="match status" value="1"/>
</dbReference>
<protein>
    <submittedName>
        <fullName evidence="10">Serpentine type 7TM GPCR chemoreceptor Srsx</fullName>
    </submittedName>
</protein>
<feature type="transmembrane region" description="Helical" evidence="8">
    <location>
        <begin position="215"/>
        <end position="238"/>
    </location>
</feature>
<keyword evidence="11" id="KW-1185">Reference proteome</keyword>
<dbReference type="InterPro" id="IPR017452">
    <property type="entry name" value="GPCR_Rhodpsn_7TM"/>
</dbReference>
<evidence type="ECO:0000256" key="4">
    <source>
        <dbReference type="ARBA" id="ARBA00023040"/>
    </source>
</evidence>
<evidence type="ECO:0000256" key="8">
    <source>
        <dbReference type="SAM" id="Phobius"/>
    </source>
</evidence>
<comment type="subcellular location">
    <subcellularLocation>
        <location evidence="1">Membrane</location>
        <topology evidence="1">Multi-pass membrane protein</topology>
    </subcellularLocation>
</comment>
<keyword evidence="7" id="KW-0807">Transducer</keyword>
<dbReference type="AlphaFoldDB" id="A0ABD2PQF2"/>
<evidence type="ECO:0000256" key="6">
    <source>
        <dbReference type="ARBA" id="ARBA00023170"/>
    </source>
</evidence>
<reference evidence="10 11" key="1">
    <citation type="submission" date="2024-11" db="EMBL/GenBank/DDBJ databases">
        <title>Adaptive evolution of stress response genes in parasites aligns with host niche diversity.</title>
        <authorList>
            <person name="Hahn C."/>
            <person name="Resl P."/>
        </authorList>
    </citation>
    <scope>NUCLEOTIDE SEQUENCE [LARGE SCALE GENOMIC DNA]</scope>
    <source>
        <strain evidence="10">EGGRZ-B1_66</strain>
        <tissue evidence="10">Body</tissue>
    </source>
</reference>
<evidence type="ECO:0000256" key="3">
    <source>
        <dbReference type="ARBA" id="ARBA00022989"/>
    </source>
</evidence>
<proteinExistence type="predicted"/>
<keyword evidence="4" id="KW-0297">G-protein coupled receptor</keyword>
<dbReference type="SUPFAM" id="SSF81321">
    <property type="entry name" value="Family A G protein-coupled receptor-like"/>
    <property type="match status" value="1"/>
</dbReference>
<gene>
    <name evidence="10" type="primary">GPRNPY2_2</name>
    <name evidence="10" type="ORF">Ciccas_013519</name>
</gene>
<dbReference type="Proteomes" id="UP001626550">
    <property type="component" value="Unassembled WGS sequence"/>
</dbReference>
<dbReference type="PROSITE" id="PS50262">
    <property type="entry name" value="G_PROTEIN_RECEP_F1_2"/>
    <property type="match status" value="1"/>
</dbReference>
<dbReference type="PANTHER" id="PTHR24238:SF69">
    <property type="entry name" value="G-PROTEIN COUPLED RECEPTOR 165"/>
    <property type="match status" value="1"/>
</dbReference>
<feature type="domain" description="G-protein coupled receptors family 1 profile" evidence="9">
    <location>
        <begin position="1"/>
        <end position="235"/>
    </location>
</feature>
<organism evidence="10 11">
    <name type="scientific">Cichlidogyrus casuarinus</name>
    <dbReference type="NCBI Taxonomy" id="1844966"/>
    <lineage>
        <taxon>Eukaryota</taxon>
        <taxon>Metazoa</taxon>
        <taxon>Spiralia</taxon>
        <taxon>Lophotrochozoa</taxon>
        <taxon>Platyhelminthes</taxon>
        <taxon>Monogenea</taxon>
        <taxon>Monopisthocotylea</taxon>
        <taxon>Dactylogyridea</taxon>
        <taxon>Ancyrocephalidae</taxon>
        <taxon>Cichlidogyrus</taxon>
    </lineage>
</organism>
<evidence type="ECO:0000259" key="9">
    <source>
        <dbReference type="PROSITE" id="PS50262"/>
    </source>
</evidence>
<evidence type="ECO:0000256" key="7">
    <source>
        <dbReference type="ARBA" id="ARBA00023224"/>
    </source>
</evidence>
<dbReference type="GO" id="GO:0004930">
    <property type="term" value="F:G protein-coupled receptor activity"/>
    <property type="evidence" value="ECO:0007669"/>
    <property type="project" value="UniProtKB-KW"/>
</dbReference>
<dbReference type="Gene3D" id="1.20.1070.10">
    <property type="entry name" value="Rhodopsin 7-helix transmembrane proteins"/>
    <property type="match status" value="1"/>
</dbReference>
<evidence type="ECO:0000313" key="11">
    <source>
        <dbReference type="Proteomes" id="UP001626550"/>
    </source>
</evidence>
<accession>A0ABD2PQF2</accession>
<dbReference type="PRINTS" id="PR00237">
    <property type="entry name" value="GPCRRHODOPSN"/>
</dbReference>
<dbReference type="InterPro" id="IPR000276">
    <property type="entry name" value="GPCR_Rhodpsn"/>
</dbReference>
<keyword evidence="3 8" id="KW-1133">Transmembrane helix</keyword>
<dbReference type="Pfam" id="PF00001">
    <property type="entry name" value="7tm_1"/>
    <property type="match status" value="1"/>
</dbReference>
<keyword evidence="2 8" id="KW-0812">Transmembrane</keyword>
<keyword evidence="6" id="KW-0675">Receptor</keyword>
<dbReference type="EMBL" id="JBJKFK010006147">
    <property type="protein sequence ID" value="KAL3307956.1"/>
    <property type="molecule type" value="Genomic_DNA"/>
</dbReference>
<evidence type="ECO:0000256" key="2">
    <source>
        <dbReference type="ARBA" id="ARBA00022692"/>
    </source>
</evidence>